<keyword evidence="7" id="KW-1185">Reference proteome</keyword>
<dbReference type="Gene3D" id="1.20.1740.10">
    <property type="entry name" value="Amino acid/polyamine transporter I"/>
    <property type="match status" value="1"/>
</dbReference>
<feature type="transmembrane region" description="Helical" evidence="5">
    <location>
        <begin position="398"/>
        <end position="422"/>
    </location>
</feature>
<gene>
    <name evidence="6" type="ORF">CVLEPA_LOCUS12054</name>
</gene>
<dbReference type="EMBL" id="CAWYQH010000090">
    <property type="protein sequence ID" value="CAK8681817.1"/>
    <property type="molecule type" value="Genomic_DNA"/>
</dbReference>
<feature type="transmembrane region" description="Helical" evidence="5">
    <location>
        <begin position="117"/>
        <end position="140"/>
    </location>
</feature>
<evidence type="ECO:0000256" key="3">
    <source>
        <dbReference type="ARBA" id="ARBA00022989"/>
    </source>
</evidence>
<feature type="transmembrane region" description="Helical" evidence="5">
    <location>
        <begin position="49"/>
        <end position="69"/>
    </location>
</feature>
<comment type="subcellular location">
    <subcellularLocation>
        <location evidence="1">Membrane</location>
        <topology evidence="1">Multi-pass membrane protein</topology>
    </subcellularLocation>
</comment>
<protein>
    <recommendedName>
        <fullName evidence="8">Large neutral amino acids transporter small subunit 1</fullName>
    </recommendedName>
</protein>
<evidence type="ECO:0000313" key="7">
    <source>
        <dbReference type="Proteomes" id="UP001642483"/>
    </source>
</evidence>
<feature type="transmembrane region" description="Helical" evidence="5">
    <location>
        <begin position="321"/>
        <end position="353"/>
    </location>
</feature>
<sequence>MSDLENNHIVRKNGKAVELKPLKTYEEKEKYELHGVEESAESFKLQRTITVVNGVGIIVGNIIGSGIFVSPKGVLENTGSAGMALIVWALCGIFSTIGALCYAELGTTILESGGDYAYILKIFGSLLAFLRLWIAVLIIYPTNQAIIALTFANYITFPFFETCLSPDVAVRLLAAVCIVILTWVNCKSVKWATTVQDLFTAAKLLALVVIIIAGFVEIFKGNATSLEVGRSMDAVGGKTADFSQIASAAYQGFFAYAGWNYLNFVTEEMINPYKNLPRAILISMPIVTIIYLLANIAYFAAMNPEELLASNAVAVTLGNRLLGVMAWVIPISVALSTFGGVNGSLLVSSRIFFVGARHGHMPESLALINLNNYTPVPALLVTSALSLLMLVTSDMYALINYVGFANWVWYGVAIAGQVYWRFKYPDLKRPIKLNILLPIFFCLVCIFILVLSFKSSPIECLTGTGITLSGIPVYFLFVYWEKRHPDWLHKIKSDVTKFIQKVCYALPQDTHED</sequence>
<feature type="transmembrane region" description="Helical" evidence="5">
    <location>
        <begin position="373"/>
        <end position="392"/>
    </location>
</feature>
<evidence type="ECO:0000256" key="1">
    <source>
        <dbReference type="ARBA" id="ARBA00004141"/>
    </source>
</evidence>
<dbReference type="PANTHER" id="PTHR11785">
    <property type="entry name" value="AMINO ACID TRANSPORTER"/>
    <property type="match status" value="1"/>
</dbReference>
<evidence type="ECO:0008006" key="8">
    <source>
        <dbReference type="Google" id="ProtNLM"/>
    </source>
</evidence>
<feature type="transmembrane region" description="Helical" evidence="5">
    <location>
        <begin position="280"/>
        <end position="301"/>
    </location>
</feature>
<evidence type="ECO:0000313" key="6">
    <source>
        <dbReference type="EMBL" id="CAK8681817.1"/>
    </source>
</evidence>
<evidence type="ECO:0000256" key="4">
    <source>
        <dbReference type="ARBA" id="ARBA00023136"/>
    </source>
</evidence>
<dbReference type="PANTHER" id="PTHR11785:SF528">
    <property type="entry name" value="AMINO ACID TRANSPORTER PROTEIN JHI-21"/>
    <property type="match status" value="1"/>
</dbReference>
<reference evidence="6 7" key="1">
    <citation type="submission" date="2024-02" db="EMBL/GenBank/DDBJ databases">
        <authorList>
            <person name="Daric V."/>
            <person name="Darras S."/>
        </authorList>
    </citation>
    <scope>NUCLEOTIDE SEQUENCE [LARGE SCALE GENOMIC DNA]</scope>
</reference>
<keyword evidence="3 5" id="KW-1133">Transmembrane helix</keyword>
<dbReference type="InterPro" id="IPR002293">
    <property type="entry name" value="AA/rel_permease1"/>
</dbReference>
<evidence type="ECO:0000256" key="2">
    <source>
        <dbReference type="ARBA" id="ARBA00022692"/>
    </source>
</evidence>
<comment type="caution">
    <text evidence="6">The sequence shown here is derived from an EMBL/GenBank/DDBJ whole genome shotgun (WGS) entry which is preliminary data.</text>
</comment>
<name>A0ABP0FQ84_CLALP</name>
<feature type="transmembrane region" description="Helical" evidence="5">
    <location>
        <begin position="198"/>
        <end position="219"/>
    </location>
</feature>
<evidence type="ECO:0000256" key="5">
    <source>
        <dbReference type="SAM" id="Phobius"/>
    </source>
</evidence>
<feature type="transmembrane region" description="Helical" evidence="5">
    <location>
        <begin position="81"/>
        <end position="105"/>
    </location>
</feature>
<accession>A0ABP0FQ84</accession>
<dbReference type="InterPro" id="IPR050598">
    <property type="entry name" value="AminoAcid_Transporter"/>
</dbReference>
<proteinExistence type="predicted"/>
<feature type="transmembrane region" description="Helical" evidence="5">
    <location>
        <begin position="461"/>
        <end position="480"/>
    </location>
</feature>
<feature type="transmembrane region" description="Helical" evidence="5">
    <location>
        <begin position="168"/>
        <end position="186"/>
    </location>
</feature>
<keyword evidence="4 5" id="KW-0472">Membrane</keyword>
<dbReference type="PIRSF" id="PIRSF006060">
    <property type="entry name" value="AA_transporter"/>
    <property type="match status" value="1"/>
</dbReference>
<organism evidence="6 7">
    <name type="scientific">Clavelina lepadiformis</name>
    <name type="common">Light-bulb sea squirt</name>
    <name type="synonym">Ascidia lepadiformis</name>
    <dbReference type="NCBI Taxonomy" id="159417"/>
    <lineage>
        <taxon>Eukaryota</taxon>
        <taxon>Metazoa</taxon>
        <taxon>Chordata</taxon>
        <taxon>Tunicata</taxon>
        <taxon>Ascidiacea</taxon>
        <taxon>Aplousobranchia</taxon>
        <taxon>Clavelinidae</taxon>
        <taxon>Clavelina</taxon>
    </lineage>
</organism>
<dbReference type="Proteomes" id="UP001642483">
    <property type="component" value="Unassembled WGS sequence"/>
</dbReference>
<feature type="transmembrane region" description="Helical" evidence="5">
    <location>
        <begin position="239"/>
        <end position="259"/>
    </location>
</feature>
<feature type="transmembrane region" description="Helical" evidence="5">
    <location>
        <begin position="434"/>
        <end position="455"/>
    </location>
</feature>
<dbReference type="Pfam" id="PF13520">
    <property type="entry name" value="AA_permease_2"/>
    <property type="match status" value="1"/>
</dbReference>
<keyword evidence="2 5" id="KW-0812">Transmembrane</keyword>